<dbReference type="InterPro" id="IPR033121">
    <property type="entry name" value="PEPTIDASE_A1"/>
</dbReference>
<keyword evidence="7" id="KW-1185">Reference proteome</keyword>
<dbReference type="PROSITE" id="PS00141">
    <property type="entry name" value="ASP_PROTEASE"/>
    <property type="match status" value="1"/>
</dbReference>
<dbReference type="PROSITE" id="PS51767">
    <property type="entry name" value="PEPTIDASE_A1"/>
    <property type="match status" value="1"/>
</dbReference>
<comment type="similarity">
    <text evidence="1 4">Belongs to the peptidase A1 family.</text>
</comment>
<dbReference type="Gene3D" id="2.40.70.10">
    <property type="entry name" value="Acid Proteases"/>
    <property type="match status" value="2"/>
</dbReference>
<evidence type="ECO:0000313" key="6">
    <source>
        <dbReference type="EMBL" id="KAJ7698060.1"/>
    </source>
</evidence>
<dbReference type="InterPro" id="IPR034164">
    <property type="entry name" value="Pepsin-like_dom"/>
</dbReference>
<dbReference type="EMBL" id="JARKIE010000027">
    <property type="protein sequence ID" value="KAJ7698060.1"/>
    <property type="molecule type" value="Genomic_DNA"/>
</dbReference>
<feature type="active site" evidence="3">
    <location>
        <position position="63"/>
    </location>
</feature>
<dbReference type="PANTHER" id="PTHR47966">
    <property type="entry name" value="BETA-SITE APP-CLEAVING ENZYME, ISOFORM A-RELATED"/>
    <property type="match status" value="1"/>
</dbReference>
<dbReference type="PANTHER" id="PTHR47966:SF47">
    <property type="entry name" value="ENDOPEPTIDASE, PUTATIVE (AFU_ORTHOLOGUE AFUA_3G01220)-RELATED"/>
    <property type="match status" value="1"/>
</dbReference>
<comment type="caution">
    <text evidence="6">The sequence shown here is derived from an EMBL/GenBank/DDBJ whole genome shotgun (WGS) entry which is preliminary data.</text>
</comment>
<feature type="non-terminal residue" evidence="6">
    <location>
        <position position="1"/>
    </location>
</feature>
<protein>
    <submittedName>
        <fullName evidence="6">Aspartic peptidase domain-containing protein</fullName>
    </submittedName>
</protein>
<dbReference type="PRINTS" id="PR00792">
    <property type="entry name" value="PEPSIN"/>
</dbReference>
<dbReference type="GO" id="GO:0000324">
    <property type="term" value="C:fungal-type vacuole"/>
    <property type="evidence" value="ECO:0007669"/>
    <property type="project" value="TreeGrafter"/>
</dbReference>
<dbReference type="GO" id="GO:0006508">
    <property type="term" value="P:proteolysis"/>
    <property type="evidence" value="ECO:0007669"/>
    <property type="project" value="UniProtKB-KW"/>
</dbReference>
<name>A0AAD7GJS9_MYCRO</name>
<keyword evidence="4" id="KW-0378">Hydrolase</keyword>
<evidence type="ECO:0000256" key="1">
    <source>
        <dbReference type="ARBA" id="ARBA00007447"/>
    </source>
</evidence>
<evidence type="ECO:0000256" key="4">
    <source>
        <dbReference type="RuleBase" id="RU000454"/>
    </source>
</evidence>
<dbReference type="CDD" id="cd05471">
    <property type="entry name" value="pepsin_like"/>
    <property type="match status" value="1"/>
</dbReference>
<evidence type="ECO:0000256" key="3">
    <source>
        <dbReference type="PIRSR" id="PIRSR601461-1"/>
    </source>
</evidence>
<dbReference type="AlphaFoldDB" id="A0AAD7GJS9"/>
<sequence>PPAEFSVPLTGKVPRRKSKKNALSAVRRFTTTNNTAILDWVWPVNDYLTNGTIGGQHFSFIVDTGSSDTWVVQKGFNCVDPQGNTVSQSSCGFGTSGFDTNASKTFQPFPNVTYFNVFGNGNSVTGPVGFDTVSVGGLSVSHQEIGLPNVAANKGDNISSGILGLAFPDLTNVFNITDPSKASVNNTLVYDPFFFTAVKEKKIKNSVFSVSVDRSPFSPFKQANNTFGPHLGFLSFGGIAPVSVVNTSVTVPIQGYSANRTPSDAPGAKFLFHTIDIDSYTFPGSTGLVTASSNTILDTGTSLNIVPTDVAAAYAAAFNPPGILTPIPGTNLEGYAVDCNAEAPEFLVTIRGKTFNIDPRDQIVPLGEDDDGNTICASGTQPSSILAVNADSILLLGDVFLHNVVATFNPIAREVTLTQRAKY</sequence>
<accession>A0AAD7GJS9</accession>
<dbReference type="SUPFAM" id="SSF50630">
    <property type="entry name" value="Acid proteases"/>
    <property type="match status" value="1"/>
</dbReference>
<dbReference type="Proteomes" id="UP001221757">
    <property type="component" value="Unassembled WGS sequence"/>
</dbReference>
<keyword evidence="2 4" id="KW-0064">Aspartyl protease</keyword>
<dbReference type="InterPro" id="IPR001969">
    <property type="entry name" value="Aspartic_peptidase_AS"/>
</dbReference>
<evidence type="ECO:0000256" key="2">
    <source>
        <dbReference type="ARBA" id="ARBA00022750"/>
    </source>
</evidence>
<keyword evidence="4" id="KW-0645">Protease</keyword>
<gene>
    <name evidence="6" type="ORF">B0H17DRAFT_927733</name>
</gene>
<dbReference type="GO" id="GO:0004190">
    <property type="term" value="F:aspartic-type endopeptidase activity"/>
    <property type="evidence" value="ECO:0007669"/>
    <property type="project" value="UniProtKB-KW"/>
</dbReference>
<feature type="domain" description="Peptidase A1" evidence="5">
    <location>
        <begin position="47"/>
        <end position="418"/>
    </location>
</feature>
<evidence type="ECO:0000259" key="5">
    <source>
        <dbReference type="PROSITE" id="PS51767"/>
    </source>
</evidence>
<reference evidence="6" key="1">
    <citation type="submission" date="2023-03" db="EMBL/GenBank/DDBJ databases">
        <title>Massive genome expansion in bonnet fungi (Mycena s.s.) driven by repeated elements and novel gene families across ecological guilds.</title>
        <authorList>
            <consortium name="Lawrence Berkeley National Laboratory"/>
            <person name="Harder C.B."/>
            <person name="Miyauchi S."/>
            <person name="Viragh M."/>
            <person name="Kuo A."/>
            <person name="Thoen E."/>
            <person name="Andreopoulos B."/>
            <person name="Lu D."/>
            <person name="Skrede I."/>
            <person name="Drula E."/>
            <person name="Henrissat B."/>
            <person name="Morin E."/>
            <person name="Kohler A."/>
            <person name="Barry K."/>
            <person name="LaButti K."/>
            <person name="Morin E."/>
            <person name="Salamov A."/>
            <person name="Lipzen A."/>
            <person name="Mereny Z."/>
            <person name="Hegedus B."/>
            <person name="Baldrian P."/>
            <person name="Stursova M."/>
            <person name="Weitz H."/>
            <person name="Taylor A."/>
            <person name="Grigoriev I.V."/>
            <person name="Nagy L.G."/>
            <person name="Martin F."/>
            <person name="Kauserud H."/>
        </authorList>
    </citation>
    <scope>NUCLEOTIDE SEQUENCE</scope>
    <source>
        <strain evidence="6">CBHHK067</strain>
    </source>
</reference>
<evidence type="ECO:0000313" key="7">
    <source>
        <dbReference type="Proteomes" id="UP001221757"/>
    </source>
</evidence>
<dbReference type="Pfam" id="PF00026">
    <property type="entry name" value="Asp"/>
    <property type="match status" value="1"/>
</dbReference>
<proteinExistence type="inferred from homology"/>
<dbReference type="InterPro" id="IPR021109">
    <property type="entry name" value="Peptidase_aspartic_dom_sf"/>
</dbReference>
<organism evidence="6 7">
    <name type="scientific">Mycena rosella</name>
    <name type="common">Pink bonnet</name>
    <name type="synonym">Agaricus rosellus</name>
    <dbReference type="NCBI Taxonomy" id="1033263"/>
    <lineage>
        <taxon>Eukaryota</taxon>
        <taxon>Fungi</taxon>
        <taxon>Dikarya</taxon>
        <taxon>Basidiomycota</taxon>
        <taxon>Agaricomycotina</taxon>
        <taxon>Agaricomycetes</taxon>
        <taxon>Agaricomycetidae</taxon>
        <taxon>Agaricales</taxon>
        <taxon>Marasmiineae</taxon>
        <taxon>Mycenaceae</taxon>
        <taxon>Mycena</taxon>
    </lineage>
</organism>
<dbReference type="InterPro" id="IPR001461">
    <property type="entry name" value="Aspartic_peptidase_A1"/>
</dbReference>
<feature type="active site" evidence="3">
    <location>
        <position position="298"/>
    </location>
</feature>